<protein>
    <submittedName>
        <fullName evidence="2">Uncharacterized protein</fullName>
    </submittedName>
</protein>
<comment type="caution">
    <text evidence="2">The sequence shown here is derived from an EMBL/GenBank/DDBJ whole genome shotgun (WGS) entry which is preliminary data.</text>
</comment>
<keyword evidence="1" id="KW-0175">Coiled coil</keyword>
<gene>
    <name evidence="2" type="ORF">ACFSCZ_05850</name>
</gene>
<organism evidence="2 3">
    <name type="scientific">Siminovitchia sediminis</name>
    <dbReference type="NCBI Taxonomy" id="1274353"/>
    <lineage>
        <taxon>Bacteria</taxon>
        <taxon>Bacillati</taxon>
        <taxon>Bacillota</taxon>
        <taxon>Bacilli</taxon>
        <taxon>Bacillales</taxon>
        <taxon>Bacillaceae</taxon>
        <taxon>Siminovitchia</taxon>
    </lineage>
</organism>
<evidence type="ECO:0000313" key="3">
    <source>
        <dbReference type="Proteomes" id="UP001597301"/>
    </source>
</evidence>
<evidence type="ECO:0000256" key="1">
    <source>
        <dbReference type="SAM" id="Coils"/>
    </source>
</evidence>
<accession>A0ABW4KDK9</accession>
<dbReference type="RefSeq" id="WP_380772867.1">
    <property type="nucleotide sequence ID" value="NZ_JBHUEO010000011.1"/>
</dbReference>
<name>A0ABW4KDK9_9BACI</name>
<feature type="coiled-coil region" evidence="1">
    <location>
        <begin position="75"/>
        <end position="151"/>
    </location>
</feature>
<reference evidence="3" key="1">
    <citation type="journal article" date="2019" name="Int. J. Syst. Evol. Microbiol.">
        <title>The Global Catalogue of Microorganisms (GCM) 10K type strain sequencing project: providing services to taxonomists for standard genome sequencing and annotation.</title>
        <authorList>
            <consortium name="The Broad Institute Genomics Platform"/>
            <consortium name="The Broad Institute Genome Sequencing Center for Infectious Disease"/>
            <person name="Wu L."/>
            <person name="Ma J."/>
        </authorList>
    </citation>
    <scope>NUCLEOTIDE SEQUENCE [LARGE SCALE GENOMIC DNA]</scope>
    <source>
        <strain evidence="3">CGMCC 1.12295</strain>
    </source>
</reference>
<dbReference type="Proteomes" id="UP001597301">
    <property type="component" value="Unassembled WGS sequence"/>
</dbReference>
<evidence type="ECO:0000313" key="2">
    <source>
        <dbReference type="EMBL" id="MFD1706280.1"/>
    </source>
</evidence>
<keyword evidence="3" id="KW-1185">Reference proteome</keyword>
<sequence>MGLYFNEEDHYIFKSDEVMEEPNQSVAHINEWTKFRKVQESINGRLRDSFLDIKKMVDVQERARRNQWKKISYQLKDLQRINRRHEEAHAEVKSQVAEMDERAKSLEELLQQEKLFKQEVMEELQRVSKTNEEIEQRLTTAEALNKELLSKLNEQYELQKEMSGQMLQHEDQHQDIVTRLEKQEAVTDKILRQVTHIRSILFERAHFLAEKIEDSYQLTSSYVYKLMTGSVEPWQLFLMKQKQKQKKESE</sequence>
<proteinExistence type="predicted"/>
<dbReference type="EMBL" id="JBHUEO010000011">
    <property type="protein sequence ID" value="MFD1706280.1"/>
    <property type="molecule type" value="Genomic_DNA"/>
</dbReference>